<accession>A0A9P4JSK9</accession>
<evidence type="ECO:0000313" key="3">
    <source>
        <dbReference type="Proteomes" id="UP000799536"/>
    </source>
</evidence>
<dbReference type="EMBL" id="ML993934">
    <property type="protein sequence ID" value="KAF2202504.1"/>
    <property type="molecule type" value="Genomic_DNA"/>
</dbReference>
<sequence length="135" mass="14398">MFATTLTLAVLSCLSLTITAYPTTSKRGLPGAFYICTAENFSDNCRWVPPDNNCHIAGMGFVRPQSIGPDEGGYCLLYKDWDCNGEIILKIRFPGIGEGLAPFQGIQCYPDGRGPIVNGAPVGAPGSPFQVPTLP</sequence>
<keyword evidence="1" id="KW-0732">Signal</keyword>
<dbReference type="OrthoDB" id="2910287at2759"/>
<gene>
    <name evidence="2" type="ORF">GQ43DRAFT_479831</name>
</gene>
<name>A0A9P4JSK9_9PLEO</name>
<reference evidence="2" key="1">
    <citation type="journal article" date="2020" name="Stud. Mycol.">
        <title>101 Dothideomycetes genomes: a test case for predicting lifestyles and emergence of pathogens.</title>
        <authorList>
            <person name="Haridas S."/>
            <person name="Albert R."/>
            <person name="Binder M."/>
            <person name="Bloem J."/>
            <person name="Labutti K."/>
            <person name="Salamov A."/>
            <person name="Andreopoulos B."/>
            <person name="Baker S."/>
            <person name="Barry K."/>
            <person name="Bills G."/>
            <person name="Bluhm B."/>
            <person name="Cannon C."/>
            <person name="Castanera R."/>
            <person name="Culley D."/>
            <person name="Daum C."/>
            <person name="Ezra D."/>
            <person name="Gonzalez J."/>
            <person name="Henrissat B."/>
            <person name="Kuo A."/>
            <person name="Liang C."/>
            <person name="Lipzen A."/>
            <person name="Lutzoni F."/>
            <person name="Magnuson J."/>
            <person name="Mondo S."/>
            <person name="Nolan M."/>
            <person name="Ohm R."/>
            <person name="Pangilinan J."/>
            <person name="Park H.-J."/>
            <person name="Ramirez L."/>
            <person name="Alfaro M."/>
            <person name="Sun H."/>
            <person name="Tritt A."/>
            <person name="Yoshinaga Y."/>
            <person name="Zwiers L.-H."/>
            <person name="Turgeon B."/>
            <person name="Goodwin S."/>
            <person name="Spatafora J."/>
            <person name="Crous P."/>
            <person name="Grigoriev I."/>
        </authorList>
    </citation>
    <scope>NUCLEOTIDE SEQUENCE</scope>
    <source>
        <strain evidence="2">ATCC 74209</strain>
    </source>
</reference>
<protein>
    <submittedName>
        <fullName evidence="2">Uncharacterized protein</fullName>
    </submittedName>
</protein>
<dbReference type="AlphaFoldDB" id="A0A9P4JSK9"/>
<proteinExistence type="predicted"/>
<dbReference type="Proteomes" id="UP000799536">
    <property type="component" value="Unassembled WGS sequence"/>
</dbReference>
<comment type="caution">
    <text evidence="2">The sequence shown here is derived from an EMBL/GenBank/DDBJ whole genome shotgun (WGS) entry which is preliminary data.</text>
</comment>
<feature type="signal peptide" evidence="1">
    <location>
        <begin position="1"/>
        <end position="20"/>
    </location>
</feature>
<evidence type="ECO:0000256" key="1">
    <source>
        <dbReference type="SAM" id="SignalP"/>
    </source>
</evidence>
<organism evidence="2 3">
    <name type="scientific">Delitschia confertaspora ATCC 74209</name>
    <dbReference type="NCBI Taxonomy" id="1513339"/>
    <lineage>
        <taxon>Eukaryota</taxon>
        <taxon>Fungi</taxon>
        <taxon>Dikarya</taxon>
        <taxon>Ascomycota</taxon>
        <taxon>Pezizomycotina</taxon>
        <taxon>Dothideomycetes</taxon>
        <taxon>Pleosporomycetidae</taxon>
        <taxon>Pleosporales</taxon>
        <taxon>Delitschiaceae</taxon>
        <taxon>Delitschia</taxon>
    </lineage>
</organism>
<keyword evidence="3" id="KW-1185">Reference proteome</keyword>
<feature type="chain" id="PRO_5040466633" evidence="1">
    <location>
        <begin position="21"/>
        <end position="135"/>
    </location>
</feature>
<evidence type="ECO:0000313" key="2">
    <source>
        <dbReference type="EMBL" id="KAF2202504.1"/>
    </source>
</evidence>